<organism evidence="2 3">
    <name type="scientific">Cognatiluteimonas sedimenti</name>
    <dbReference type="NCBI Taxonomy" id="2927791"/>
    <lineage>
        <taxon>Bacteria</taxon>
        <taxon>Pseudomonadati</taxon>
        <taxon>Pseudomonadota</taxon>
        <taxon>Gammaproteobacteria</taxon>
        <taxon>Lysobacterales</taxon>
        <taxon>Lysobacteraceae</taxon>
        <taxon>Cognatiluteimonas</taxon>
    </lineage>
</organism>
<keyword evidence="3" id="KW-1185">Reference proteome</keyword>
<comment type="caution">
    <text evidence="2">The sequence shown here is derived from an EMBL/GenBank/DDBJ whole genome shotgun (WGS) entry which is preliminary data.</text>
</comment>
<accession>A0ABT0A567</accession>
<sequence>MRRVFASPRLENVESVAKLLGDAGIQTCVTHGRSYKGGLRGDFSYRDHARSEPIPAVWVVRSEDQPAARELLRKSGLLDSTRMETGYTLPVFRSEEPAMADDPGRKRAFRLKAGLLLAIVVVVALAYVSQRKPQPPAPVPAAAPALAAGMSATPDALAVAVLAGELPTRPRQSVCLSVDGQDPAPSLLALLPPTPGQVLPASQCASRPELALLAIHSYHAAASGTGTIALQRRRDAGAAPISETYEVSRNATGWRVIEPYQP</sequence>
<evidence type="ECO:0000313" key="3">
    <source>
        <dbReference type="Proteomes" id="UP001165423"/>
    </source>
</evidence>
<feature type="transmembrane region" description="Helical" evidence="1">
    <location>
        <begin position="109"/>
        <end position="129"/>
    </location>
</feature>
<evidence type="ECO:0000256" key="1">
    <source>
        <dbReference type="SAM" id="Phobius"/>
    </source>
</evidence>
<reference evidence="2 3" key="1">
    <citation type="submission" date="2022-03" db="EMBL/GenBank/DDBJ databases">
        <title>Luteimonas soily sp. nov., a novel bacterium isolated from the soil.</title>
        <authorList>
            <person name="Zhang X."/>
        </authorList>
    </citation>
    <scope>NUCLEOTIDE SEQUENCE [LARGE SCALE GENOMIC DNA]</scope>
    <source>
        <strain evidence="2 3">50</strain>
    </source>
</reference>
<keyword evidence="1" id="KW-0812">Transmembrane</keyword>
<dbReference type="Proteomes" id="UP001165423">
    <property type="component" value="Unassembled WGS sequence"/>
</dbReference>
<proteinExistence type="predicted"/>
<keyword evidence="1" id="KW-1133">Transmembrane helix</keyword>
<dbReference type="EMBL" id="JALGCL010000002">
    <property type="protein sequence ID" value="MCJ0826073.1"/>
    <property type="molecule type" value="Genomic_DNA"/>
</dbReference>
<protein>
    <recommendedName>
        <fullName evidence="4">DUF2007 domain-containing protein</fullName>
    </recommendedName>
</protein>
<evidence type="ECO:0008006" key="4">
    <source>
        <dbReference type="Google" id="ProtNLM"/>
    </source>
</evidence>
<gene>
    <name evidence="2" type="ORF">MQC88_08900</name>
</gene>
<name>A0ABT0A567_9GAMM</name>
<evidence type="ECO:0000313" key="2">
    <source>
        <dbReference type="EMBL" id="MCJ0826073.1"/>
    </source>
</evidence>
<dbReference type="RefSeq" id="WP_243321183.1">
    <property type="nucleotide sequence ID" value="NZ_JALGCL010000002.1"/>
</dbReference>
<keyword evidence="1" id="KW-0472">Membrane</keyword>